<proteinExistence type="predicted"/>
<organism evidence="1 2">
    <name type="scientific">Thauera phenylacetica B4P</name>
    <dbReference type="NCBI Taxonomy" id="1234382"/>
    <lineage>
        <taxon>Bacteria</taxon>
        <taxon>Pseudomonadati</taxon>
        <taxon>Pseudomonadota</taxon>
        <taxon>Betaproteobacteria</taxon>
        <taxon>Rhodocyclales</taxon>
        <taxon>Zoogloeaceae</taxon>
        <taxon>Thauera</taxon>
    </lineage>
</organism>
<dbReference type="PANTHER" id="PTHR33099:SF7">
    <property type="entry name" value="MYND-TYPE DOMAIN-CONTAINING PROTEIN"/>
    <property type="match status" value="1"/>
</dbReference>
<dbReference type="Gene3D" id="2.60.120.620">
    <property type="entry name" value="q2cbj1_9rhob like domain"/>
    <property type="match status" value="1"/>
</dbReference>
<dbReference type="EMBL" id="AMXF01000172">
    <property type="protein sequence ID" value="ENO95781.1"/>
    <property type="molecule type" value="Genomic_DNA"/>
</dbReference>
<protein>
    <submittedName>
        <fullName evidence="1">Uncharacterized protein</fullName>
    </submittedName>
</protein>
<keyword evidence="2" id="KW-1185">Reference proteome</keyword>
<gene>
    <name evidence="1" type="ORF">C667_17316</name>
</gene>
<evidence type="ECO:0000313" key="2">
    <source>
        <dbReference type="Proteomes" id="UP000013047"/>
    </source>
</evidence>
<dbReference type="PANTHER" id="PTHR33099">
    <property type="entry name" value="FE2OG DIOXYGENASE DOMAIN-CONTAINING PROTEIN"/>
    <property type="match status" value="1"/>
</dbReference>
<accession>N6YN87</accession>
<dbReference type="Proteomes" id="UP000013047">
    <property type="component" value="Unassembled WGS sequence"/>
</dbReference>
<sequence>MSGINQTLAEVLGTVQRPGDFYVSGRQEIFAPSISVDGVGTVALPLLPQQAAELAAVAERAPYGRGPDTLVDTEVRRTWQIGAEQVHISGRHWAANLQAIVSRCAEGLGVEGPVSAELYKMLVYDEGSFFLGHRDTEKLPGMFATLVVVLPSAYAGGELLIRHQGREVCLALRSEDAAEVAFAAFYADCWHEVRPITAGCRLALIYNLVRPGRGKRLQPPAYDAEVDQVAALLAQWRCELAAGSAQVPEKLIYPLEHVYTSAEIAFETLKNADAAVGALLVKAARKAQCDLSLALVNIDETGSAEEVYYRRSRHHYRDSDSEEFEVGEVFERRLVLTGLRAADDARAVLERLLFTEDELCPPDVFADAEPDEVQFFEATGNAGATFERSYRRAALVLWPSERRLDLIVAAGRDVSLPWLADLARRWQQGGSEEQVVADLWRQAHELAGRIVRSWPERPNWGRAGEYASRFLEAVRVLEDREVLLAFIDKVTVGGDYEQGDNAGLVSALALLPPLEAAETVHRIVTANAARDPAACAELLRMMSVALGATHGAGATAALQQAAADLIAALPGQPAAIARGASGQVRPTSALVVDLMQASFALQADGVGHRLVADGVGHRLVADVLAHPDVFPADEILVPAALALLTGTEAQRSWPPIRELRGACRNHLARRIAEPLQPPADFSRPSQVRCRCPNCLQLAHFLADPTRKQWVLKAAEAQRSHVEDSIRRDACDVDTETLRHTRPYELRCTKNQASYQRRVEQRERDLQNHAQLLE</sequence>
<comment type="caution">
    <text evidence="1">The sequence shown here is derived from an EMBL/GenBank/DDBJ whole genome shotgun (WGS) entry which is preliminary data.</text>
</comment>
<dbReference type="OrthoDB" id="9782970at2"/>
<dbReference type="AlphaFoldDB" id="N6YN87"/>
<dbReference type="RefSeq" id="WP_004371114.1">
    <property type="nucleotide sequence ID" value="NZ_AMXF01000172.1"/>
</dbReference>
<evidence type="ECO:0000313" key="1">
    <source>
        <dbReference type="EMBL" id="ENO95781.1"/>
    </source>
</evidence>
<name>N6YN87_9RHOO</name>
<reference evidence="1 2" key="1">
    <citation type="submission" date="2012-09" db="EMBL/GenBank/DDBJ databases">
        <title>Draft Genome Sequences of 6 Strains from Genus Thauera.</title>
        <authorList>
            <person name="Liu B."/>
            <person name="Shapleigh J.P."/>
            <person name="Frostegard A.H."/>
        </authorList>
    </citation>
    <scope>NUCLEOTIDE SEQUENCE [LARGE SCALE GENOMIC DNA]</scope>
    <source>
        <strain evidence="1 2">B4P</strain>
    </source>
</reference>